<accession>A0ABT9VGU2</accession>
<dbReference type="EMBL" id="JAUSTQ010000009">
    <property type="protein sequence ID" value="MDQ0160182.1"/>
    <property type="molecule type" value="Genomic_DNA"/>
</dbReference>
<comment type="caution">
    <text evidence="1">The sequence shown here is derived from an EMBL/GenBank/DDBJ whole genome shotgun (WGS) entry which is preliminary data.</text>
</comment>
<protein>
    <submittedName>
        <fullName evidence="1">Uncharacterized protein</fullName>
    </submittedName>
</protein>
<gene>
    <name evidence="1" type="ORF">J2S77_002184</name>
</gene>
<dbReference type="Proteomes" id="UP001224359">
    <property type="component" value="Unassembled WGS sequence"/>
</dbReference>
<dbReference type="Pfam" id="PF26326">
    <property type="entry name" value="YtzJ"/>
    <property type="match status" value="1"/>
</dbReference>
<evidence type="ECO:0000313" key="1">
    <source>
        <dbReference type="EMBL" id="MDQ0160182.1"/>
    </source>
</evidence>
<reference evidence="1 2" key="1">
    <citation type="submission" date="2023-07" db="EMBL/GenBank/DDBJ databases">
        <title>Genomic Encyclopedia of Type Strains, Phase IV (KMG-IV): sequencing the most valuable type-strain genomes for metagenomic binning, comparative biology and taxonomic classification.</title>
        <authorList>
            <person name="Goeker M."/>
        </authorList>
    </citation>
    <scope>NUCLEOTIDE SEQUENCE [LARGE SCALE GENOMIC DNA]</scope>
    <source>
        <strain evidence="1 2">DSM 16460</strain>
    </source>
</reference>
<evidence type="ECO:0000313" key="2">
    <source>
        <dbReference type="Proteomes" id="UP001224359"/>
    </source>
</evidence>
<keyword evidence="2" id="KW-1185">Reference proteome</keyword>
<dbReference type="InterPro" id="IPR058867">
    <property type="entry name" value="YtzJ"/>
</dbReference>
<organism evidence="1 2">
    <name type="scientific">Alkalibacillus salilacus</name>
    <dbReference type="NCBI Taxonomy" id="284582"/>
    <lineage>
        <taxon>Bacteria</taxon>
        <taxon>Bacillati</taxon>
        <taxon>Bacillota</taxon>
        <taxon>Bacilli</taxon>
        <taxon>Bacillales</taxon>
        <taxon>Bacillaceae</taxon>
        <taxon>Alkalibacillus</taxon>
    </lineage>
</organism>
<dbReference type="RefSeq" id="WP_306977238.1">
    <property type="nucleotide sequence ID" value="NZ_JAUSTQ010000009.1"/>
</dbReference>
<name>A0ABT9VGU2_9BACI</name>
<proteinExistence type="predicted"/>
<sequence length="63" mass="7552">MFVNFKQRLANEKVNRLMDGYSAYAETEELIRLMKRRIKANNLEIFEDHTDIGSWFIPENRTS</sequence>